<dbReference type="EMBL" id="CAHIKZ030001699">
    <property type="protein sequence ID" value="CAE1272785.1"/>
    <property type="molecule type" value="Genomic_DNA"/>
</dbReference>
<feature type="transmembrane region" description="Helical" evidence="2">
    <location>
        <begin position="127"/>
        <end position="152"/>
    </location>
</feature>
<dbReference type="AlphaFoldDB" id="A0A812CHX2"/>
<accession>A0A812CHX2</accession>
<keyword evidence="2" id="KW-0472">Membrane</keyword>
<evidence type="ECO:0000313" key="3">
    <source>
        <dbReference type="EMBL" id="CAE1272785.1"/>
    </source>
</evidence>
<organism evidence="3 4">
    <name type="scientific">Acanthosepion pharaonis</name>
    <name type="common">Pharaoh cuttlefish</name>
    <name type="synonym">Sepia pharaonis</name>
    <dbReference type="NCBI Taxonomy" id="158019"/>
    <lineage>
        <taxon>Eukaryota</taxon>
        <taxon>Metazoa</taxon>
        <taxon>Spiralia</taxon>
        <taxon>Lophotrochozoa</taxon>
        <taxon>Mollusca</taxon>
        <taxon>Cephalopoda</taxon>
        <taxon>Coleoidea</taxon>
        <taxon>Decapodiformes</taxon>
        <taxon>Sepiida</taxon>
        <taxon>Sepiina</taxon>
        <taxon>Sepiidae</taxon>
        <taxon>Acanthosepion</taxon>
    </lineage>
</organism>
<dbReference type="InterPro" id="IPR002347">
    <property type="entry name" value="SDR_fam"/>
</dbReference>
<gene>
    <name evidence="3" type="ORF">SPHA_37814</name>
</gene>
<keyword evidence="4" id="KW-1185">Reference proteome</keyword>
<dbReference type="InterPro" id="IPR036291">
    <property type="entry name" value="NAD(P)-bd_dom_sf"/>
</dbReference>
<keyword evidence="1" id="KW-0560">Oxidoreductase</keyword>
<dbReference type="SUPFAM" id="SSF51735">
    <property type="entry name" value="NAD(P)-binding Rossmann-fold domains"/>
    <property type="match status" value="1"/>
</dbReference>
<dbReference type="GO" id="GO:0016491">
    <property type="term" value="F:oxidoreductase activity"/>
    <property type="evidence" value="ECO:0007669"/>
    <property type="project" value="UniProtKB-KW"/>
</dbReference>
<keyword evidence="2" id="KW-1133">Transmembrane helix</keyword>
<reference evidence="3" key="1">
    <citation type="submission" date="2021-01" db="EMBL/GenBank/DDBJ databases">
        <authorList>
            <person name="Li R."/>
            <person name="Bekaert M."/>
        </authorList>
    </citation>
    <scope>NUCLEOTIDE SEQUENCE</scope>
    <source>
        <strain evidence="3">Farmed</strain>
    </source>
</reference>
<dbReference type="PANTHER" id="PTHR43157:SF31">
    <property type="entry name" value="PHOSPHATIDYLINOSITOL-GLYCAN BIOSYNTHESIS CLASS F PROTEIN"/>
    <property type="match status" value="1"/>
</dbReference>
<feature type="transmembrane region" description="Helical" evidence="2">
    <location>
        <begin position="6"/>
        <end position="25"/>
    </location>
</feature>
<keyword evidence="2" id="KW-0812">Transmembrane</keyword>
<proteinExistence type="predicted"/>
<comment type="caution">
    <text evidence="3">The sequence shown here is derived from an EMBL/GenBank/DDBJ whole genome shotgun (WGS) entry which is preliminary data.</text>
</comment>
<sequence length="424" mass="48451">MISFFFLSIFIGLSFFFFSIVHLFASLAILSFFIPFFLSTAFLIIFFFFAFHFLFTSFFLSSWPFSYFSIVILQLFLSPSLSFNCAFLFSYFHFNFTIPFNLHFYFSPFFQFLSFSQTQWKLILTDIHISFFFPLLLSHRLYLLFISLFAGFETARTLAFHGATVILACRNLESAAAASEKILAERSTAEVEIMALDLASLKSVRYFADTYKCRKWPLHILILNAGVFGLPYTATEDNVEITFQVNHLSHFYLSLLLKDVMVSSNPCRIVVVSSESHRFSDLSSENISEEKLSLPSSQYKDMSAYNTSKLCNILFATELNQRLLPLGVTVNALHPGNMMSSNLARNWWVYRLLFAVVRPFTKTMQQGAATSLYCAAVPELQGIGGMYFNNCCRCEPSSAAQNGKLATALWEISTKMLSDRSFVW</sequence>
<evidence type="ECO:0000313" key="4">
    <source>
        <dbReference type="Proteomes" id="UP000597762"/>
    </source>
</evidence>
<feature type="transmembrane region" description="Helical" evidence="2">
    <location>
        <begin position="67"/>
        <end position="89"/>
    </location>
</feature>
<protein>
    <submittedName>
        <fullName evidence="3">WWOX</fullName>
    </submittedName>
</protein>
<feature type="transmembrane region" description="Helical" evidence="2">
    <location>
        <begin position="32"/>
        <end position="55"/>
    </location>
</feature>
<dbReference type="OrthoDB" id="9989144at2759"/>
<dbReference type="Pfam" id="PF00106">
    <property type="entry name" value="adh_short"/>
    <property type="match status" value="1"/>
</dbReference>
<dbReference type="PANTHER" id="PTHR43157">
    <property type="entry name" value="PHOSPHATIDYLINOSITOL-GLYCAN BIOSYNTHESIS CLASS F PROTEIN-RELATED"/>
    <property type="match status" value="1"/>
</dbReference>
<evidence type="ECO:0000256" key="1">
    <source>
        <dbReference type="ARBA" id="ARBA00023002"/>
    </source>
</evidence>
<dbReference type="Proteomes" id="UP000597762">
    <property type="component" value="Unassembled WGS sequence"/>
</dbReference>
<dbReference type="Gene3D" id="3.40.50.720">
    <property type="entry name" value="NAD(P)-binding Rossmann-like Domain"/>
    <property type="match status" value="1"/>
</dbReference>
<evidence type="ECO:0000256" key="2">
    <source>
        <dbReference type="SAM" id="Phobius"/>
    </source>
</evidence>
<dbReference type="FunFam" id="3.40.50.720:FF:000353">
    <property type="entry name" value="WW domain-containing oxidoreductase"/>
    <property type="match status" value="1"/>
</dbReference>
<name>A0A812CHX2_ACAPH</name>